<dbReference type="GO" id="GO:0016197">
    <property type="term" value="P:endosomal transport"/>
    <property type="evidence" value="ECO:0007669"/>
    <property type="project" value="InterPro"/>
</dbReference>
<dbReference type="RefSeq" id="XP_032833267.1">
    <property type="nucleotide sequence ID" value="XM_032977376.1"/>
</dbReference>
<dbReference type="GO" id="GO:0043410">
    <property type="term" value="P:positive regulation of MAPK cascade"/>
    <property type="evidence" value="ECO:0007669"/>
    <property type="project" value="InterPro"/>
</dbReference>
<gene>
    <name evidence="13" type="primary">LAMTOR1</name>
</gene>
<dbReference type="GO" id="GO:0045121">
    <property type="term" value="C:membrane raft"/>
    <property type="evidence" value="ECO:0007669"/>
    <property type="project" value="InterPro"/>
</dbReference>
<dbReference type="GO" id="GO:0031902">
    <property type="term" value="C:late endosome membrane"/>
    <property type="evidence" value="ECO:0007669"/>
    <property type="project" value="UniProtKB-SubCell"/>
</dbReference>
<dbReference type="InterPro" id="IPR028209">
    <property type="entry name" value="LAMTOR1/MEH1"/>
</dbReference>
<evidence type="ECO:0000313" key="12">
    <source>
        <dbReference type="Proteomes" id="UP001318040"/>
    </source>
</evidence>
<dbReference type="CTD" id="55004"/>
<dbReference type="AlphaFoldDB" id="A0AAJ7UEE5"/>
<evidence type="ECO:0000256" key="6">
    <source>
        <dbReference type="ARBA" id="ARBA00022753"/>
    </source>
</evidence>
<evidence type="ECO:0000256" key="3">
    <source>
        <dbReference type="ARBA" id="ARBA00010861"/>
    </source>
</evidence>
<name>A0AAJ7UEE5_PETMA</name>
<dbReference type="GO" id="GO:0032008">
    <property type="term" value="P:positive regulation of TOR signaling"/>
    <property type="evidence" value="ECO:0007669"/>
    <property type="project" value="InterPro"/>
</dbReference>
<dbReference type="GO" id="GO:0042632">
    <property type="term" value="P:cholesterol homeostasis"/>
    <property type="evidence" value="ECO:0007669"/>
    <property type="project" value="InterPro"/>
</dbReference>
<dbReference type="SMART" id="SM01262">
    <property type="entry name" value="LAMTOR"/>
    <property type="match status" value="1"/>
</dbReference>
<proteinExistence type="inferred from homology"/>
<dbReference type="GO" id="GO:0060090">
    <property type="term" value="F:molecular adaptor activity"/>
    <property type="evidence" value="ECO:0007669"/>
    <property type="project" value="TreeGrafter"/>
</dbReference>
<evidence type="ECO:0000256" key="4">
    <source>
        <dbReference type="ARBA" id="ARBA00016099"/>
    </source>
</evidence>
<keyword evidence="10" id="KW-0449">Lipoprotein</keyword>
<accession>A0AAJ7UEE5</accession>
<reference evidence="13" key="1">
    <citation type="submission" date="2025-08" db="UniProtKB">
        <authorList>
            <consortium name="RefSeq"/>
        </authorList>
    </citation>
    <scope>IDENTIFICATION</scope>
    <source>
        <tissue evidence="13">Sperm</tissue>
    </source>
</reference>
<keyword evidence="9" id="KW-0458">Lysosome</keyword>
<dbReference type="PANTHER" id="PTHR13401">
    <property type="entry name" value="RAGULATOR COMPLEX PROTEIN LAMTOR1"/>
    <property type="match status" value="1"/>
</dbReference>
<dbReference type="Proteomes" id="UP001318040">
    <property type="component" value="Chromosome 3"/>
</dbReference>
<evidence type="ECO:0000256" key="9">
    <source>
        <dbReference type="ARBA" id="ARBA00023228"/>
    </source>
</evidence>
<dbReference type="GO" id="GO:0001919">
    <property type="term" value="P:regulation of receptor recycling"/>
    <property type="evidence" value="ECO:0007669"/>
    <property type="project" value="InterPro"/>
</dbReference>
<keyword evidence="6" id="KW-0967">Endosome</keyword>
<evidence type="ECO:0000256" key="8">
    <source>
        <dbReference type="ARBA" id="ARBA00023139"/>
    </source>
</evidence>
<dbReference type="GO" id="GO:0007040">
    <property type="term" value="P:lysosome organization"/>
    <property type="evidence" value="ECO:0007669"/>
    <property type="project" value="InterPro"/>
</dbReference>
<dbReference type="Pfam" id="PF15454">
    <property type="entry name" value="LAMTOR"/>
    <property type="match status" value="1"/>
</dbReference>
<dbReference type="GO" id="GO:0071230">
    <property type="term" value="P:cellular response to amino acid stimulus"/>
    <property type="evidence" value="ECO:0007669"/>
    <property type="project" value="InterPro"/>
</dbReference>
<evidence type="ECO:0000256" key="5">
    <source>
        <dbReference type="ARBA" id="ARBA00022707"/>
    </source>
</evidence>
<evidence type="ECO:0000256" key="1">
    <source>
        <dbReference type="ARBA" id="ARBA00004122"/>
    </source>
</evidence>
<keyword evidence="5" id="KW-0519">Myristate</keyword>
<evidence type="ECO:0000256" key="11">
    <source>
        <dbReference type="ARBA" id="ARBA00032695"/>
    </source>
</evidence>
<organism evidence="12 13">
    <name type="scientific">Petromyzon marinus</name>
    <name type="common">Sea lamprey</name>
    <dbReference type="NCBI Taxonomy" id="7757"/>
    <lineage>
        <taxon>Eukaryota</taxon>
        <taxon>Metazoa</taxon>
        <taxon>Chordata</taxon>
        <taxon>Craniata</taxon>
        <taxon>Vertebrata</taxon>
        <taxon>Cyclostomata</taxon>
        <taxon>Hyperoartia</taxon>
        <taxon>Petromyzontiformes</taxon>
        <taxon>Petromyzontidae</taxon>
        <taxon>Petromyzon</taxon>
    </lineage>
</organism>
<keyword evidence="7" id="KW-0472">Membrane</keyword>
<sequence length="166" mass="18140">MGCCFSKESGDSEQTEEVKPLIDPVSNLNRHPNGADYRSTSQTTAVSSRHEYEQSALNQILVKTANNIIDVSATDSHGMEQHEYMDRARLYSARVVMVGSSSHGSAWAKPPSLMTLTTQPFHVLASPLVSHSDITQVARFAAYASNAGAQVKVDHKEELVAHFNIP</sequence>
<dbReference type="GO" id="GO:0071986">
    <property type="term" value="C:Ragulator complex"/>
    <property type="evidence" value="ECO:0007669"/>
    <property type="project" value="InterPro"/>
</dbReference>
<evidence type="ECO:0000313" key="13">
    <source>
        <dbReference type="RefSeq" id="XP_032833267.1"/>
    </source>
</evidence>
<dbReference type="GO" id="GO:0005085">
    <property type="term" value="F:guanyl-nucleotide exchange factor activity"/>
    <property type="evidence" value="ECO:0007669"/>
    <property type="project" value="TreeGrafter"/>
</dbReference>
<evidence type="ECO:0000256" key="7">
    <source>
        <dbReference type="ARBA" id="ARBA00023136"/>
    </source>
</evidence>
<evidence type="ECO:0000256" key="2">
    <source>
        <dbReference type="ARBA" id="ARBA00004577"/>
    </source>
</evidence>
<protein>
    <recommendedName>
        <fullName evidence="4">Ragulator complex protein LAMTOR1</fullName>
    </recommendedName>
    <alternativeName>
        <fullName evidence="11">Late endosomal/lysosomal adaptor and MAPK and MTOR activator 1</fullName>
    </alternativeName>
</protein>
<keyword evidence="12" id="KW-1185">Reference proteome</keyword>
<dbReference type="GeneID" id="116955980"/>
<dbReference type="GO" id="GO:0005765">
    <property type="term" value="C:lysosomal membrane"/>
    <property type="evidence" value="ECO:0007669"/>
    <property type="project" value="UniProtKB-SubCell"/>
</dbReference>
<comment type="similarity">
    <text evidence="3">Belongs to the LAMTOR1 family.</text>
</comment>
<dbReference type="PANTHER" id="PTHR13401:SF2">
    <property type="entry name" value="RAGULATOR COMPLEX PROTEIN LAMTOR1"/>
    <property type="match status" value="1"/>
</dbReference>
<evidence type="ECO:0000256" key="10">
    <source>
        <dbReference type="ARBA" id="ARBA00023288"/>
    </source>
</evidence>
<comment type="subcellular location">
    <subcellularLocation>
        <location evidence="2">Late endosome membrane</location>
        <topology evidence="2">Lipid-anchor</topology>
        <orientation evidence="2">Cytoplasmic side</orientation>
    </subcellularLocation>
    <subcellularLocation>
        <location evidence="1">Lysosome membrane</location>
        <topology evidence="1">Lipid-anchor</topology>
        <orientation evidence="1">Cytoplasmic side</orientation>
    </subcellularLocation>
</comment>
<keyword evidence="8" id="KW-0564">Palmitate</keyword>